<dbReference type="InterPro" id="IPR000600">
    <property type="entry name" value="ROK"/>
</dbReference>
<gene>
    <name evidence="2" type="ORF">C4N24_06960</name>
</gene>
<sequence>MKHYLGIDIGGTAVKLGIVDEAGMVLAKAEESVSFDGYRTPILTTVLKAAQAFLAAQSVPAESLAGIGVSATGQIDSRKGIVAGTCGNLPNYIGAPIKAELEKTFGLPVTVANDANCMTLGEVWVGGAQGYTDVIGVTLGTGVGGGILTGGRLLEGARGLGGELGHYRTHALDGVDCTCGAKGCWERYAATTALVRAAQEENPAWRDGRTIFAAAETGDKTVLALLDAWTDEIAQGLAGMVHIFNPQLILIGGGVSAQQKLLIDPIAAKVKAAVMPAFAEGLEIRAAQLHNNAGIVGAVYYFRQTMEKE</sequence>
<dbReference type="Gene3D" id="3.30.420.40">
    <property type="match status" value="2"/>
</dbReference>
<comment type="similarity">
    <text evidence="1">Belongs to the ROK (NagC/XylR) family.</text>
</comment>
<dbReference type="RefSeq" id="WP_112090844.1">
    <property type="nucleotide sequence ID" value="NZ_PRLD01000005.1"/>
</dbReference>
<organism evidence="2 3">
    <name type="scientific">Faecalibacterium prausnitzii</name>
    <dbReference type="NCBI Taxonomy" id="853"/>
    <lineage>
        <taxon>Bacteria</taxon>
        <taxon>Bacillati</taxon>
        <taxon>Bacillota</taxon>
        <taxon>Clostridia</taxon>
        <taxon>Eubacteriales</taxon>
        <taxon>Oscillospiraceae</taxon>
        <taxon>Faecalibacterium</taxon>
    </lineage>
</organism>
<name>A0A329U982_9FIRM</name>
<reference evidence="2 3" key="1">
    <citation type="submission" date="2018-02" db="EMBL/GenBank/DDBJ databases">
        <title>Complete genome sequencing of Faecalibacterium prausnitzii strains isolated from the human gut.</title>
        <authorList>
            <person name="Fitzgerald B.C."/>
            <person name="Shkoporov A.N."/>
            <person name="Ross P.R."/>
            <person name="Hill C."/>
        </authorList>
    </citation>
    <scope>NUCLEOTIDE SEQUENCE [LARGE SCALE GENOMIC DNA]</scope>
    <source>
        <strain evidence="2 3">APC923/51-1</strain>
    </source>
</reference>
<dbReference type="Proteomes" id="UP000251281">
    <property type="component" value="Unassembled WGS sequence"/>
</dbReference>
<dbReference type="Pfam" id="PF00480">
    <property type="entry name" value="ROK"/>
    <property type="match status" value="1"/>
</dbReference>
<protein>
    <submittedName>
        <fullName evidence="2">ROK family protein</fullName>
    </submittedName>
</protein>
<dbReference type="PANTHER" id="PTHR18964">
    <property type="entry name" value="ROK (REPRESSOR, ORF, KINASE) FAMILY"/>
    <property type="match status" value="1"/>
</dbReference>
<dbReference type="AlphaFoldDB" id="A0A329U982"/>
<dbReference type="PROSITE" id="PS01125">
    <property type="entry name" value="ROK"/>
    <property type="match status" value="1"/>
</dbReference>
<dbReference type="InterPro" id="IPR049874">
    <property type="entry name" value="ROK_cs"/>
</dbReference>
<evidence type="ECO:0000256" key="1">
    <source>
        <dbReference type="ARBA" id="ARBA00006479"/>
    </source>
</evidence>
<proteinExistence type="inferred from homology"/>
<dbReference type="EMBL" id="PRLD01000005">
    <property type="protein sequence ID" value="RAW58019.1"/>
    <property type="molecule type" value="Genomic_DNA"/>
</dbReference>
<comment type="caution">
    <text evidence="2">The sequence shown here is derived from an EMBL/GenBank/DDBJ whole genome shotgun (WGS) entry which is preliminary data.</text>
</comment>
<evidence type="ECO:0000313" key="2">
    <source>
        <dbReference type="EMBL" id="RAW58019.1"/>
    </source>
</evidence>
<dbReference type="InterPro" id="IPR043129">
    <property type="entry name" value="ATPase_NBD"/>
</dbReference>
<evidence type="ECO:0000313" key="3">
    <source>
        <dbReference type="Proteomes" id="UP000251281"/>
    </source>
</evidence>
<accession>A0A329U982</accession>
<dbReference type="CDD" id="cd24068">
    <property type="entry name" value="ASKHA_NBD_ROK_FnNanK-like"/>
    <property type="match status" value="1"/>
</dbReference>
<dbReference type="SUPFAM" id="SSF53067">
    <property type="entry name" value="Actin-like ATPase domain"/>
    <property type="match status" value="1"/>
</dbReference>
<dbReference type="PANTHER" id="PTHR18964:SF165">
    <property type="entry name" value="BETA-GLUCOSIDE KINASE"/>
    <property type="match status" value="1"/>
</dbReference>